<dbReference type="PANTHER" id="PTHR46481:SF10">
    <property type="entry name" value="ZINC FINGER BED DOMAIN-CONTAINING PROTEIN 39"/>
    <property type="match status" value="1"/>
</dbReference>
<keyword evidence="2" id="KW-0479">Metal-binding</keyword>
<organism evidence="6 7">
    <name type="scientific">Rhamnusium bicolor</name>
    <dbReference type="NCBI Taxonomy" id="1586634"/>
    <lineage>
        <taxon>Eukaryota</taxon>
        <taxon>Metazoa</taxon>
        <taxon>Ecdysozoa</taxon>
        <taxon>Arthropoda</taxon>
        <taxon>Hexapoda</taxon>
        <taxon>Insecta</taxon>
        <taxon>Pterygota</taxon>
        <taxon>Neoptera</taxon>
        <taxon>Endopterygota</taxon>
        <taxon>Coleoptera</taxon>
        <taxon>Polyphaga</taxon>
        <taxon>Cucujiformia</taxon>
        <taxon>Chrysomeloidea</taxon>
        <taxon>Cerambycidae</taxon>
        <taxon>Lepturinae</taxon>
        <taxon>Rhagiini</taxon>
        <taxon>Rhamnusium</taxon>
    </lineage>
</organism>
<evidence type="ECO:0000313" key="7">
    <source>
        <dbReference type="Proteomes" id="UP001162156"/>
    </source>
</evidence>
<dbReference type="Proteomes" id="UP001162156">
    <property type="component" value="Unassembled WGS sequence"/>
</dbReference>
<keyword evidence="4" id="KW-0862">Zinc</keyword>
<evidence type="ECO:0000256" key="4">
    <source>
        <dbReference type="ARBA" id="ARBA00022833"/>
    </source>
</evidence>
<comment type="subcellular location">
    <subcellularLocation>
        <location evidence="1">Nucleus</location>
    </subcellularLocation>
</comment>
<accession>A0AAV8YST8</accession>
<keyword evidence="3" id="KW-0863">Zinc-finger</keyword>
<sequence>MSVSTDSWKLFSLTIKFQAANTLQTLLYQMCIIAAELKVLENISAAEFISVTTDMWTSDVNNNSFISLTAHWVTYNFELKHAVLNIKPFSGSHMGEKICNVLFEILNECNIGTEKLHLLLRDGGANIKKLQNT</sequence>
<reference evidence="6" key="1">
    <citation type="journal article" date="2023" name="Insect Mol. Biol.">
        <title>Genome sequencing provides insights into the evolution of gene families encoding plant cell wall-degrading enzymes in longhorned beetles.</title>
        <authorList>
            <person name="Shin N.R."/>
            <person name="Okamura Y."/>
            <person name="Kirsch R."/>
            <person name="Pauchet Y."/>
        </authorList>
    </citation>
    <scope>NUCLEOTIDE SEQUENCE</scope>
    <source>
        <strain evidence="6">RBIC_L_NR</strain>
    </source>
</reference>
<name>A0AAV8YST8_9CUCU</name>
<evidence type="ECO:0000256" key="5">
    <source>
        <dbReference type="ARBA" id="ARBA00023242"/>
    </source>
</evidence>
<protein>
    <submittedName>
        <fullName evidence="6">Uncharacterized protein</fullName>
    </submittedName>
</protein>
<evidence type="ECO:0000256" key="3">
    <source>
        <dbReference type="ARBA" id="ARBA00022771"/>
    </source>
</evidence>
<dbReference type="SUPFAM" id="SSF53098">
    <property type="entry name" value="Ribonuclease H-like"/>
    <property type="match status" value="1"/>
</dbReference>
<evidence type="ECO:0000313" key="6">
    <source>
        <dbReference type="EMBL" id="KAJ8954569.1"/>
    </source>
</evidence>
<evidence type="ECO:0000256" key="1">
    <source>
        <dbReference type="ARBA" id="ARBA00004123"/>
    </source>
</evidence>
<dbReference type="GO" id="GO:0008270">
    <property type="term" value="F:zinc ion binding"/>
    <property type="evidence" value="ECO:0007669"/>
    <property type="project" value="UniProtKB-KW"/>
</dbReference>
<dbReference type="EMBL" id="JANEYF010001916">
    <property type="protein sequence ID" value="KAJ8954569.1"/>
    <property type="molecule type" value="Genomic_DNA"/>
</dbReference>
<keyword evidence="7" id="KW-1185">Reference proteome</keyword>
<gene>
    <name evidence="6" type="ORF">NQ314_007068</name>
</gene>
<evidence type="ECO:0000256" key="2">
    <source>
        <dbReference type="ARBA" id="ARBA00022723"/>
    </source>
</evidence>
<dbReference type="AlphaFoldDB" id="A0AAV8YST8"/>
<proteinExistence type="predicted"/>
<dbReference type="PANTHER" id="PTHR46481">
    <property type="entry name" value="ZINC FINGER BED DOMAIN-CONTAINING PROTEIN 4"/>
    <property type="match status" value="1"/>
</dbReference>
<dbReference type="InterPro" id="IPR012337">
    <property type="entry name" value="RNaseH-like_sf"/>
</dbReference>
<comment type="caution">
    <text evidence="6">The sequence shown here is derived from an EMBL/GenBank/DDBJ whole genome shotgun (WGS) entry which is preliminary data.</text>
</comment>
<dbReference type="InterPro" id="IPR052035">
    <property type="entry name" value="ZnF_BED_domain_contain"/>
</dbReference>
<dbReference type="GO" id="GO:0005634">
    <property type="term" value="C:nucleus"/>
    <property type="evidence" value="ECO:0007669"/>
    <property type="project" value="UniProtKB-SubCell"/>
</dbReference>
<keyword evidence="5" id="KW-0539">Nucleus</keyword>